<reference evidence="1" key="1">
    <citation type="submission" date="2020-05" db="EMBL/GenBank/DDBJ databases">
        <authorList>
            <person name="Chiriac C."/>
            <person name="Salcher M."/>
            <person name="Ghai R."/>
            <person name="Kavagutti S V."/>
        </authorList>
    </citation>
    <scope>NUCLEOTIDE SEQUENCE</scope>
</reference>
<dbReference type="AlphaFoldDB" id="A0A6J6CM27"/>
<accession>A0A6J6CM27</accession>
<proteinExistence type="predicted"/>
<sequence>MYKILNQDNDTVAYIQNMMILNKKREKVIGLVIGDCFFGNDNKVIGKIIDQKVYLLNGDIIGTIEANKDKKDPELKKALMLEAWEILSNIKSHTSDWITISKKWSKKSLIEVLL</sequence>
<evidence type="ECO:0000313" key="1">
    <source>
        <dbReference type="EMBL" id="CAB4551379.1"/>
    </source>
</evidence>
<protein>
    <submittedName>
        <fullName evidence="1">Unannotated protein</fullName>
    </submittedName>
</protein>
<dbReference type="EMBL" id="CAEZSP010000097">
    <property type="protein sequence ID" value="CAB4551379.1"/>
    <property type="molecule type" value="Genomic_DNA"/>
</dbReference>
<organism evidence="1">
    <name type="scientific">freshwater metagenome</name>
    <dbReference type="NCBI Taxonomy" id="449393"/>
    <lineage>
        <taxon>unclassified sequences</taxon>
        <taxon>metagenomes</taxon>
        <taxon>ecological metagenomes</taxon>
    </lineage>
</organism>
<gene>
    <name evidence="1" type="ORF">UFOPK1440_01166</name>
</gene>
<name>A0A6J6CM27_9ZZZZ</name>